<organism evidence="1 2">
    <name type="scientific">Platanthera zijinensis</name>
    <dbReference type="NCBI Taxonomy" id="2320716"/>
    <lineage>
        <taxon>Eukaryota</taxon>
        <taxon>Viridiplantae</taxon>
        <taxon>Streptophyta</taxon>
        <taxon>Embryophyta</taxon>
        <taxon>Tracheophyta</taxon>
        <taxon>Spermatophyta</taxon>
        <taxon>Magnoliopsida</taxon>
        <taxon>Liliopsida</taxon>
        <taxon>Asparagales</taxon>
        <taxon>Orchidaceae</taxon>
        <taxon>Orchidoideae</taxon>
        <taxon>Orchideae</taxon>
        <taxon>Orchidinae</taxon>
        <taxon>Platanthera</taxon>
    </lineage>
</organism>
<dbReference type="PROSITE" id="PS00018">
    <property type="entry name" value="EF_HAND_1"/>
    <property type="match status" value="1"/>
</dbReference>
<reference evidence="1 2" key="1">
    <citation type="journal article" date="2022" name="Nat. Plants">
        <title>Genomes of leafy and leafless Platanthera orchids illuminate the evolution of mycoheterotrophy.</title>
        <authorList>
            <person name="Li M.H."/>
            <person name="Liu K.W."/>
            <person name="Li Z."/>
            <person name="Lu H.C."/>
            <person name="Ye Q.L."/>
            <person name="Zhang D."/>
            <person name="Wang J.Y."/>
            <person name="Li Y.F."/>
            <person name="Zhong Z.M."/>
            <person name="Liu X."/>
            <person name="Yu X."/>
            <person name="Liu D.K."/>
            <person name="Tu X.D."/>
            <person name="Liu B."/>
            <person name="Hao Y."/>
            <person name="Liao X.Y."/>
            <person name="Jiang Y.T."/>
            <person name="Sun W.H."/>
            <person name="Chen J."/>
            <person name="Chen Y.Q."/>
            <person name="Ai Y."/>
            <person name="Zhai J.W."/>
            <person name="Wu S.S."/>
            <person name="Zhou Z."/>
            <person name="Hsiao Y.Y."/>
            <person name="Wu W.L."/>
            <person name="Chen Y.Y."/>
            <person name="Lin Y.F."/>
            <person name="Hsu J.L."/>
            <person name="Li C.Y."/>
            <person name="Wang Z.W."/>
            <person name="Zhao X."/>
            <person name="Zhong W.Y."/>
            <person name="Ma X.K."/>
            <person name="Ma L."/>
            <person name="Huang J."/>
            <person name="Chen G.Z."/>
            <person name="Huang M.Z."/>
            <person name="Huang L."/>
            <person name="Peng D.H."/>
            <person name="Luo Y.B."/>
            <person name="Zou S.Q."/>
            <person name="Chen S.P."/>
            <person name="Lan S."/>
            <person name="Tsai W.C."/>
            <person name="Van de Peer Y."/>
            <person name="Liu Z.J."/>
        </authorList>
    </citation>
    <scope>NUCLEOTIDE SEQUENCE [LARGE SCALE GENOMIC DNA]</scope>
    <source>
        <strain evidence="1">Lor287</strain>
    </source>
</reference>
<accession>A0AAP0BY34</accession>
<evidence type="ECO:0000313" key="2">
    <source>
        <dbReference type="Proteomes" id="UP001418222"/>
    </source>
</evidence>
<comment type="caution">
    <text evidence="1">The sequence shown here is derived from an EMBL/GenBank/DDBJ whole genome shotgun (WGS) entry which is preliminary data.</text>
</comment>
<dbReference type="EMBL" id="JBBWWQ010000002">
    <property type="protein sequence ID" value="KAK8954419.1"/>
    <property type="molecule type" value="Genomic_DNA"/>
</dbReference>
<gene>
    <name evidence="1" type="ORF">KSP39_PZI002219</name>
</gene>
<keyword evidence="2" id="KW-1185">Reference proteome</keyword>
<name>A0AAP0BY34_9ASPA</name>
<dbReference type="AlphaFoldDB" id="A0AAP0BY34"/>
<dbReference type="InterPro" id="IPR018247">
    <property type="entry name" value="EF_Hand_1_Ca_BS"/>
</dbReference>
<sequence>MSAFREVVKDYLDFEPIPPSKLHSKKKIQKKAGELDTDRNQLVSSVELINHFSDVRFVWMPRIRCPSPLF</sequence>
<evidence type="ECO:0000313" key="1">
    <source>
        <dbReference type="EMBL" id="KAK8954419.1"/>
    </source>
</evidence>
<proteinExistence type="predicted"/>
<dbReference type="Proteomes" id="UP001418222">
    <property type="component" value="Unassembled WGS sequence"/>
</dbReference>
<protein>
    <submittedName>
        <fullName evidence="1">Uncharacterized protein</fullName>
    </submittedName>
</protein>